<dbReference type="Proteomes" id="UP000823909">
    <property type="component" value="Unassembled WGS sequence"/>
</dbReference>
<evidence type="ECO:0000256" key="1">
    <source>
        <dbReference type="SAM" id="Phobius"/>
    </source>
</evidence>
<comment type="caution">
    <text evidence="2">The sequence shown here is derived from an EMBL/GenBank/DDBJ whole genome shotgun (WGS) entry which is preliminary data.</text>
</comment>
<evidence type="ECO:0000313" key="2">
    <source>
        <dbReference type="EMBL" id="HJD41452.1"/>
    </source>
</evidence>
<accession>A0A9D2RBL0</accession>
<proteinExistence type="predicted"/>
<evidence type="ECO:0000313" key="3">
    <source>
        <dbReference type="Proteomes" id="UP000823909"/>
    </source>
</evidence>
<keyword evidence="1" id="KW-0812">Transmembrane</keyword>
<reference evidence="2" key="2">
    <citation type="submission" date="2021-04" db="EMBL/GenBank/DDBJ databases">
        <authorList>
            <person name="Gilroy R."/>
        </authorList>
    </citation>
    <scope>NUCLEOTIDE SEQUENCE</scope>
    <source>
        <strain evidence="2">ChiBcec15-3976</strain>
    </source>
</reference>
<dbReference type="EMBL" id="DWUU01000005">
    <property type="protein sequence ID" value="HJD41452.1"/>
    <property type="molecule type" value="Genomic_DNA"/>
</dbReference>
<name>A0A9D2RBL0_9FIRM</name>
<sequence>MIYENNEEKRSTLWRTVLTVSSVLIIIIAVFFIVKLFTGNPLEGKWTSEATGGTIEITDKDELIIQPEDQESSTIVKGFVDKKSKTLTVGLSGEGPLDPEIEMIIGTGSYNYNVEQDTLTLTEREYGDQFVFERTGK</sequence>
<protein>
    <submittedName>
        <fullName evidence="2">Uncharacterized protein</fullName>
    </submittedName>
</protein>
<feature type="transmembrane region" description="Helical" evidence="1">
    <location>
        <begin position="12"/>
        <end position="34"/>
    </location>
</feature>
<reference evidence="2" key="1">
    <citation type="journal article" date="2021" name="PeerJ">
        <title>Extensive microbial diversity within the chicken gut microbiome revealed by metagenomics and culture.</title>
        <authorList>
            <person name="Gilroy R."/>
            <person name="Ravi A."/>
            <person name="Getino M."/>
            <person name="Pursley I."/>
            <person name="Horton D.L."/>
            <person name="Alikhan N.F."/>
            <person name="Baker D."/>
            <person name="Gharbi K."/>
            <person name="Hall N."/>
            <person name="Watson M."/>
            <person name="Adriaenssens E.M."/>
            <person name="Foster-Nyarko E."/>
            <person name="Jarju S."/>
            <person name="Secka A."/>
            <person name="Antonio M."/>
            <person name="Oren A."/>
            <person name="Chaudhuri R.R."/>
            <person name="La Ragione R."/>
            <person name="Hildebrand F."/>
            <person name="Pallen M.J."/>
        </authorList>
    </citation>
    <scope>NUCLEOTIDE SEQUENCE</scope>
    <source>
        <strain evidence="2">ChiBcec15-3976</strain>
    </source>
</reference>
<keyword evidence="1" id="KW-1133">Transmembrane helix</keyword>
<gene>
    <name evidence="2" type="ORF">H9910_00360</name>
</gene>
<keyword evidence="1" id="KW-0472">Membrane</keyword>
<organism evidence="2 3">
    <name type="scientific">Candidatus Mediterraneibacter quadrami</name>
    <dbReference type="NCBI Taxonomy" id="2838684"/>
    <lineage>
        <taxon>Bacteria</taxon>
        <taxon>Bacillati</taxon>
        <taxon>Bacillota</taxon>
        <taxon>Clostridia</taxon>
        <taxon>Lachnospirales</taxon>
        <taxon>Lachnospiraceae</taxon>
        <taxon>Mediterraneibacter</taxon>
    </lineage>
</organism>
<dbReference type="AlphaFoldDB" id="A0A9D2RBL0"/>